<evidence type="ECO:0000313" key="3">
    <source>
        <dbReference type="EMBL" id="KAF2643000.1"/>
    </source>
</evidence>
<dbReference type="Pfam" id="PF23544">
    <property type="entry name" value="AtuA_ferredoxin"/>
    <property type="match status" value="1"/>
</dbReference>
<dbReference type="AlphaFoldDB" id="A0A6A6S5X6"/>
<dbReference type="Proteomes" id="UP000799753">
    <property type="component" value="Unassembled WGS sequence"/>
</dbReference>
<name>A0A6A6S5X6_9PLEO</name>
<dbReference type="InterPro" id="IPR056362">
    <property type="entry name" value="AtuA-like_ferredoxin_dom"/>
</dbReference>
<evidence type="ECO:0000313" key="4">
    <source>
        <dbReference type="Proteomes" id="UP000799753"/>
    </source>
</evidence>
<dbReference type="PANTHER" id="PTHR47585:SF1">
    <property type="entry name" value="DUF1446 DOMAIN-CONTAINING PROTEIN"/>
    <property type="match status" value="1"/>
</dbReference>
<keyword evidence="4" id="KW-1185">Reference proteome</keyword>
<dbReference type="EMBL" id="MU006780">
    <property type="protein sequence ID" value="KAF2643000.1"/>
    <property type="molecule type" value="Genomic_DNA"/>
</dbReference>
<proteinExistence type="predicted"/>
<gene>
    <name evidence="3" type="ORF">P280DRAFT_467107</name>
</gene>
<feature type="domain" description="AtuA-like ferredoxin-fold" evidence="2">
    <location>
        <begin position="495"/>
        <end position="591"/>
    </location>
</feature>
<organism evidence="3 4">
    <name type="scientific">Massarina eburnea CBS 473.64</name>
    <dbReference type="NCBI Taxonomy" id="1395130"/>
    <lineage>
        <taxon>Eukaryota</taxon>
        <taxon>Fungi</taxon>
        <taxon>Dikarya</taxon>
        <taxon>Ascomycota</taxon>
        <taxon>Pezizomycotina</taxon>
        <taxon>Dothideomycetes</taxon>
        <taxon>Pleosporomycetidae</taxon>
        <taxon>Pleosporales</taxon>
        <taxon>Massarineae</taxon>
        <taxon>Massarinaceae</taxon>
        <taxon>Massarina</taxon>
    </lineage>
</organism>
<protein>
    <submittedName>
        <fullName evidence="3">DUF1446-domain-containing protein</fullName>
    </submittedName>
</protein>
<feature type="domain" description="Acyclic terpene utilisation N-terminal" evidence="1">
    <location>
        <begin position="6"/>
        <end position="449"/>
    </location>
</feature>
<dbReference type="Pfam" id="PF07287">
    <property type="entry name" value="AtuA"/>
    <property type="match status" value="1"/>
</dbReference>
<sequence length="615" mass="67343">MPSRPIRIGNASGAIGDGIDQVYRLARDANIDAITADYLAEFNIAWKAIELSTSPTLGYEANFLDQLAWKDGAAAKLVASRNIKIVHDGGALNPEGLARKTDAYFKSLGIGGVRVAWVSGDDVTGEVKKGEGRWGQMWHLDQKATELGGLRSKVLAANVYTGMSGIVAALEAGAQIVVCGRCCDASPVMGLAAWWHGWKNTNYQELAGALLAGHITECGAYATGGNYCGQAEIAELHHVGYPIAEIAKDGTVVITKPDNSNGAVTVDTCKAQLLYEIQGPYYLNPDVTARIDGAILEQLSPNRVRLTGILGTAPPPTSKLAICILGGWQAEMNAYAAGLDTDAKFRLMKDQVMREIHPADFLAFSMEMYGSAPEDPKTQQESTVMLRMFAQAEDKEQMLKFRRAVFYNGMQGYCGLHFGMDWRTMEPKPFVRYFPSLVGSDAVRSSVHFVDGATKSIQVPPIQKAICAEYVPVQTSYDTDYPVDLDAFGPTQRRPLGDLVFARSGDKGGNANIGFWVRSPKAWPWLQSFLTRRRCVELFGKDWRDEYEVERFEAEGLMAVHFLVKGLLQEGVSSSSVLDGFAKSVGEFLRARVVDLPVDLVEVEQRRRATMRGKL</sequence>
<accession>A0A6A6S5X6</accession>
<evidence type="ECO:0000259" key="2">
    <source>
        <dbReference type="Pfam" id="PF23544"/>
    </source>
</evidence>
<reference evidence="3" key="1">
    <citation type="journal article" date="2020" name="Stud. Mycol.">
        <title>101 Dothideomycetes genomes: a test case for predicting lifestyles and emergence of pathogens.</title>
        <authorList>
            <person name="Haridas S."/>
            <person name="Albert R."/>
            <person name="Binder M."/>
            <person name="Bloem J."/>
            <person name="Labutti K."/>
            <person name="Salamov A."/>
            <person name="Andreopoulos B."/>
            <person name="Baker S."/>
            <person name="Barry K."/>
            <person name="Bills G."/>
            <person name="Bluhm B."/>
            <person name="Cannon C."/>
            <person name="Castanera R."/>
            <person name="Culley D."/>
            <person name="Daum C."/>
            <person name="Ezra D."/>
            <person name="Gonzalez J."/>
            <person name="Henrissat B."/>
            <person name="Kuo A."/>
            <person name="Liang C."/>
            <person name="Lipzen A."/>
            <person name="Lutzoni F."/>
            <person name="Magnuson J."/>
            <person name="Mondo S."/>
            <person name="Nolan M."/>
            <person name="Ohm R."/>
            <person name="Pangilinan J."/>
            <person name="Park H.-J."/>
            <person name="Ramirez L."/>
            <person name="Alfaro M."/>
            <person name="Sun H."/>
            <person name="Tritt A."/>
            <person name="Yoshinaga Y."/>
            <person name="Zwiers L.-H."/>
            <person name="Turgeon B."/>
            <person name="Goodwin S."/>
            <person name="Spatafora J."/>
            <person name="Crous P."/>
            <person name="Grigoriev I."/>
        </authorList>
    </citation>
    <scope>NUCLEOTIDE SEQUENCE</scope>
    <source>
        <strain evidence="3">CBS 473.64</strain>
    </source>
</reference>
<evidence type="ECO:0000259" key="1">
    <source>
        <dbReference type="Pfam" id="PF07287"/>
    </source>
</evidence>
<dbReference type="OrthoDB" id="10265871at2759"/>
<dbReference type="PANTHER" id="PTHR47585">
    <property type="match status" value="1"/>
</dbReference>
<dbReference type="InterPro" id="IPR010839">
    <property type="entry name" value="AtuA_N"/>
</dbReference>